<organism evidence="2 3">
    <name type="scientific">Pseudomonas monsensis</name>
    <dbReference type="NCBI Taxonomy" id="2745509"/>
    <lineage>
        <taxon>Bacteria</taxon>
        <taxon>Pseudomonadati</taxon>
        <taxon>Pseudomonadota</taxon>
        <taxon>Gammaproteobacteria</taxon>
        <taxon>Pseudomonadales</taxon>
        <taxon>Pseudomonadaceae</taxon>
        <taxon>Pseudomonas</taxon>
    </lineage>
</organism>
<dbReference type="RefSeq" id="WP_128615464.1">
    <property type="nucleotide sequence ID" value="NZ_JANIGP010000006.1"/>
</dbReference>
<evidence type="ECO:0000259" key="1">
    <source>
        <dbReference type="Pfam" id="PF08898"/>
    </source>
</evidence>
<evidence type="ECO:0000313" key="2">
    <source>
        <dbReference type="EMBL" id="MCY0109013.1"/>
    </source>
</evidence>
<dbReference type="Pfam" id="PF08898">
    <property type="entry name" value="DUF1843"/>
    <property type="match status" value="1"/>
</dbReference>
<gene>
    <name evidence="2" type="ORF">NQF78_11865</name>
</gene>
<sequence length="61" mass="6891">MSQSSHVIPPYGVAIQSSIDGGDVHHMKTLLKQRDSTKPEAQDLKDAYEKLAREISRLEKR</sequence>
<name>A0ABT3YU39_9PSED</name>
<proteinExistence type="predicted"/>
<dbReference type="EMBL" id="JANIGP010000006">
    <property type="protein sequence ID" value="MCY0109013.1"/>
    <property type="molecule type" value="Genomic_DNA"/>
</dbReference>
<protein>
    <submittedName>
        <fullName evidence="2">DUF1843 domain-containing protein</fullName>
    </submittedName>
</protein>
<evidence type="ECO:0000313" key="3">
    <source>
        <dbReference type="Proteomes" id="UP001207830"/>
    </source>
</evidence>
<comment type="caution">
    <text evidence="2">The sequence shown here is derived from an EMBL/GenBank/DDBJ whole genome shotgun (WGS) entry which is preliminary data.</text>
</comment>
<feature type="domain" description="DUF1843" evidence="1">
    <location>
        <begin position="9"/>
        <end position="59"/>
    </location>
</feature>
<dbReference type="InterPro" id="IPR014994">
    <property type="entry name" value="DUF1843"/>
</dbReference>
<dbReference type="Proteomes" id="UP001207830">
    <property type="component" value="Unassembled WGS sequence"/>
</dbReference>
<keyword evidence="3" id="KW-1185">Reference proteome</keyword>
<accession>A0ABT3YU39</accession>
<reference evidence="2 3" key="1">
    <citation type="submission" date="2022-07" db="EMBL/GenBank/DDBJ databases">
        <title>Characterization of plant growth promoting rhizobacteria (PGPR) for use as bioinoculants in agriculture.</title>
        <authorList>
            <person name="Hassen A.I."/>
            <person name="Pierneef R."/>
        </authorList>
    </citation>
    <scope>NUCLEOTIDE SEQUENCE [LARGE SCALE GENOMIC DNA]</scope>
    <source>
        <strain evidence="2 3">SARCC-3054</strain>
    </source>
</reference>